<feature type="region of interest" description="Disordered" evidence="1">
    <location>
        <begin position="983"/>
        <end position="1002"/>
    </location>
</feature>
<evidence type="ECO:0000313" key="2">
    <source>
        <dbReference type="EMBL" id="PCG72989.1"/>
    </source>
</evidence>
<proteinExistence type="predicted"/>
<feature type="compositionally biased region" description="Basic residues" evidence="1">
    <location>
        <begin position="258"/>
        <end position="267"/>
    </location>
</feature>
<feature type="compositionally biased region" description="Polar residues" evidence="1">
    <location>
        <begin position="1028"/>
        <end position="1039"/>
    </location>
</feature>
<feature type="compositionally biased region" description="Acidic residues" evidence="1">
    <location>
        <begin position="378"/>
        <end position="394"/>
    </location>
</feature>
<feature type="region of interest" description="Disordered" evidence="1">
    <location>
        <begin position="1123"/>
        <end position="1154"/>
    </location>
</feature>
<feature type="compositionally biased region" description="Low complexity" evidence="1">
    <location>
        <begin position="304"/>
        <end position="321"/>
    </location>
</feature>
<accession>A0A2A4JME2</accession>
<feature type="compositionally biased region" description="Low complexity" evidence="1">
    <location>
        <begin position="409"/>
        <end position="421"/>
    </location>
</feature>
<sequence>MSPKKSVKNPTIKRKNAEKPMLKRTVRKETGRSNRTVNLKVSIPLTNATADGIHAPIVKGRRPPQYKKNLDVDTKVALANSVARQQLVKNEVTPPSFEPDNLVFIQNPKIRKRATKNRVISDFFDKRVVLEKKTPDDTVSSTATKPQVKEAPQITERPRRIVTRKRLADSTAQLDAKRPKVEPNTEAVPLNAKIKIENVQSVDVVGEPYSHLVVNQPETSDEQPQSTEAKIEPEAKNKKCAAKRGRSASNKPPTTKRPVSRKKRTPKGKQETVTDDQNSPSILDQLRKPKKPAETKIGPNPDTSAPVNSRKSSVSSISNLSWTRDISESSTTTCITVSPNDFVRFNKKLPVLILTNIDNELKKRQTDVQQNTVSTDVQEGEDSSDSSDSEDTDNERDFSELDLINRNTSQLSDSSPSQYSQGRNKVSSEYAKAADKLTATMKKLDMEIINWISSDNEDVNANLAKFKDRMFDILDSEFGIITHCRRLQEILEPAKVNDDICVTETVSNKDKNAQNNDEKDNSNTDDTPVPVKEITKEKEPEPEFVKPPPVRKLSSISEVSNTSARAPRDDSSDDEPADGGRNSYYDHHDDDDALSLYAESISGFESIRMNPSVVSAPVTRPVEEYIPKPVKQDIVINTEKPTYCPTKIRENTEAVTSKNICEKQNADSTSIYKQSISTDDNESYQDFNEHIDLDARLGAPDMVKKPRLMDSFFEGMPKARSVVFGNLCFYNLMNCCRKVYYGQCRFVHMIPSSDEIKAKLPLLNERMLIQEYLLVRNWVELRRRYGMCYVEECAKRGLTRILVEMAYDFIVKARSESEEDTRLRVNTIEIALLHLNTVDLSICEDLLKLVIHSDQTNRTLLCDVFMATMSITQNFSRFKLVFLNLTYFMVDNDRTFNKDVVEHILERVCILSFEEPIARALIQMMRLTKSEIFNNSMIRLFEKQISVNKDVFEEYSSLKNQCAFTSMLASSVLESPPLLEDLPLSGRSDRGDGVLARSDGQMSALDEMATRVERGDGQFVARSDLGDTPQSARSDNSDGQPPAPSPDTTNLDKMNKSLEEPAAPIITRTIGMNPPLVFNRVPTSPGASRFHEASGPMHESPSKPHVFASDDAVAGNFGKWRNRSIFPHMPPPPRVDRPTMRAPSRTPMRPHMRQPFRRPFNQRLVTFRSPSVCIPDFISTG</sequence>
<feature type="region of interest" description="Disordered" evidence="1">
    <location>
        <begin position="1012"/>
        <end position="1053"/>
    </location>
</feature>
<comment type="caution">
    <text evidence="2">The sequence shown here is derived from an EMBL/GenBank/DDBJ whole genome shotgun (WGS) entry which is preliminary data.</text>
</comment>
<feature type="compositionally biased region" description="Basic and acidic residues" evidence="1">
    <location>
        <begin position="285"/>
        <end position="294"/>
    </location>
</feature>
<feature type="region of interest" description="Disordered" evidence="1">
    <location>
        <begin position="214"/>
        <end position="322"/>
    </location>
</feature>
<feature type="region of interest" description="Disordered" evidence="1">
    <location>
        <begin position="509"/>
        <end position="588"/>
    </location>
</feature>
<feature type="compositionally biased region" description="Polar residues" evidence="1">
    <location>
        <begin position="216"/>
        <end position="228"/>
    </location>
</feature>
<protein>
    <submittedName>
        <fullName evidence="2">Uncharacterized protein</fullName>
    </submittedName>
</protein>
<dbReference type="AlphaFoldDB" id="A0A2A4JME2"/>
<feature type="region of interest" description="Disordered" evidence="1">
    <location>
        <begin position="1"/>
        <end position="32"/>
    </location>
</feature>
<feature type="compositionally biased region" description="Basic residues" evidence="1">
    <location>
        <begin position="1"/>
        <end position="14"/>
    </location>
</feature>
<feature type="compositionally biased region" description="Polar residues" evidence="1">
    <location>
        <begin position="367"/>
        <end position="377"/>
    </location>
</feature>
<feature type="compositionally biased region" description="Basic and acidic residues" evidence="1">
    <location>
        <begin position="509"/>
        <end position="522"/>
    </location>
</feature>
<feature type="compositionally biased region" description="Basic and acidic residues" evidence="1">
    <location>
        <begin position="15"/>
        <end position="32"/>
    </location>
</feature>
<dbReference type="EMBL" id="NWSH01001037">
    <property type="protein sequence ID" value="PCG72989.1"/>
    <property type="molecule type" value="Genomic_DNA"/>
</dbReference>
<feature type="region of interest" description="Disordered" evidence="1">
    <location>
        <begin position="364"/>
        <end position="426"/>
    </location>
</feature>
<feature type="compositionally biased region" description="Basic and acidic residues" evidence="1">
    <location>
        <begin position="533"/>
        <end position="544"/>
    </location>
</feature>
<reference evidence="2" key="1">
    <citation type="submission" date="2017-09" db="EMBL/GenBank/DDBJ databases">
        <title>Contemporary evolution of a Lepidopteran species, Heliothis virescens, in response to modern agricultural practices.</title>
        <authorList>
            <person name="Fritz M.L."/>
            <person name="Deyonke A.M."/>
            <person name="Papanicolaou A."/>
            <person name="Micinski S."/>
            <person name="Westbrook J."/>
            <person name="Gould F."/>
        </authorList>
    </citation>
    <scope>NUCLEOTIDE SEQUENCE [LARGE SCALE GENOMIC DNA]</scope>
    <source>
        <strain evidence="2">HvINT-</strain>
        <tissue evidence="2">Whole body</tissue>
    </source>
</reference>
<organism evidence="2">
    <name type="scientific">Heliothis virescens</name>
    <name type="common">Tobacco budworm moth</name>
    <dbReference type="NCBI Taxonomy" id="7102"/>
    <lineage>
        <taxon>Eukaryota</taxon>
        <taxon>Metazoa</taxon>
        <taxon>Ecdysozoa</taxon>
        <taxon>Arthropoda</taxon>
        <taxon>Hexapoda</taxon>
        <taxon>Insecta</taxon>
        <taxon>Pterygota</taxon>
        <taxon>Neoptera</taxon>
        <taxon>Endopterygota</taxon>
        <taxon>Lepidoptera</taxon>
        <taxon>Glossata</taxon>
        <taxon>Ditrysia</taxon>
        <taxon>Noctuoidea</taxon>
        <taxon>Noctuidae</taxon>
        <taxon>Heliothinae</taxon>
        <taxon>Heliothis</taxon>
    </lineage>
</organism>
<gene>
    <name evidence="2" type="ORF">B5V51_264</name>
</gene>
<name>A0A2A4JME2_HELVI</name>
<evidence type="ECO:0000256" key="1">
    <source>
        <dbReference type="SAM" id="MobiDB-lite"/>
    </source>
</evidence>